<gene>
    <name evidence="5" type="ORF">BASA50_009123</name>
</gene>
<keyword evidence="1" id="KW-0479">Metal-binding</keyword>
<dbReference type="Proteomes" id="UP001648503">
    <property type="component" value="Unassembled WGS sequence"/>
</dbReference>
<evidence type="ECO:0000256" key="1">
    <source>
        <dbReference type="ARBA" id="ARBA00022723"/>
    </source>
</evidence>
<dbReference type="PRINTS" id="PR00387">
    <property type="entry name" value="PDIESTERASE1"/>
</dbReference>
<dbReference type="EMBL" id="JAFCIX010000418">
    <property type="protein sequence ID" value="KAH6591121.1"/>
    <property type="molecule type" value="Genomic_DNA"/>
</dbReference>
<proteinExistence type="predicted"/>
<evidence type="ECO:0000313" key="5">
    <source>
        <dbReference type="EMBL" id="KAH6591121.1"/>
    </source>
</evidence>
<dbReference type="InterPro" id="IPR036971">
    <property type="entry name" value="PDEase_catalytic_dom_sf"/>
</dbReference>
<name>A0ABQ8F2W4_9FUNG</name>
<evidence type="ECO:0000259" key="4">
    <source>
        <dbReference type="PROSITE" id="PS51845"/>
    </source>
</evidence>
<feature type="domain" description="PDEase" evidence="4">
    <location>
        <begin position="20"/>
        <end position="433"/>
    </location>
</feature>
<dbReference type="PANTHER" id="PTHR11347">
    <property type="entry name" value="CYCLIC NUCLEOTIDE PHOSPHODIESTERASE"/>
    <property type="match status" value="1"/>
</dbReference>
<dbReference type="SUPFAM" id="SSF109604">
    <property type="entry name" value="HD-domain/PDEase-like"/>
    <property type="match status" value="1"/>
</dbReference>
<accession>A0ABQ8F2W4</accession>
<evidence type="ECO:0000256" key="3">
    <source>
        <dbReference type="SAM" id="MobiDB-lite"/>
    </source>
</evidence>
<dbReference type="Gene3D" id="1.10.1300.10">
    <property type="entry name" value="3'5'-cyclic nucleotide phosphodiesterase, catalytic domain"/>
    <property type="match status" value="1"/>
</dbReference>
<dbReference type="PROSITE" id="PS51845">
    <property type="entry name" value="PDEASE_I_2"/>
    <property type="match status" value="1"/>
</dbReference>
<evidence type="ECO:0000256" key="2">
    <source>
        <dbReference type="ARBA" id="ARBA00022801"/>
    </source>
</evidence>
<sequence>MLETVDSLILTKTSCITCLSDDDVSVVTKTMRRFVKDELHGIGLDFSAWGWSHAEHIGIFLGMMAKQGLVRDSATLQSIFEFTSEIADNYEDNPYHCFLHAVDMTYMTYYLLIDMGIKEQLDLLSIDTAAILLAAISHDALHPGTNNLFQVNSNTDVAKLYQNQSVLENHSLSLCRRLLTTKYTFLSKLHYDDIPDMSEEDIIDSILDIISDSILKTDMVFHFTLLEQITTFSEAHEAAMVLLAARSTQLSPSRQEPDLLKASLLRNFSESKAMENGIKELTMLKMSDSSEMYSFQHSSYLRSSSWMSSDCSVDALPKIIIRDNKAKQIMLSAILHAADISNPARPFKLCKQWSDLVVQEFFNQGDLEQKHNLPRTPNMDRASTNQAQIQTAFTDFIVRPYFETLADMFPRMVTFTDIIHENSREWDALLPGVMSDSIASPESLGTLGVDLSYDGTYSSLPPLGVGLAMASAAAISIKRKISFEEPGQRVVGGAPSGRRLSIAAGTVDIPDSIDRIFNRLRTRNHSSMTSSSASSIRQALRRSPSPNSIRASDHMSHTGLCISGVFDPTTNLEEQEEFLGDIKGVSELRRLNTRQRRIVSMPDASASSPRRNGSVDNDDGNGVYSSNGLDKTPRRHVSSGHN</sequence>
<dbReference type="Pfam" id="PF00233">
    <property type="entry name" value="PDEase_I"/>
    <property type="match status" value="1"/>
</dbReference>
<feature type="compositionally biased region" description="Low complexity" evidence="3">
    <location>
        <begin position="525"/>
        <end position="543"/>
    </location>
</feature>
<organism evidence="5 6">
    <name type="scientific">Batrachochytrium salamandrivorans</name>
    <dbReference type="NCBI Taxonomy" id="1357716"/>
    <lineage>
        <taxon>Eukaryota</taxon>
        <taxon>Fungi</taxon>
        <taxon>Fungi incertae sedis</taxon>
        <taxon>Chytridiomycota</taxon>
        <taxon>Chytridiomycota incertae sedis</taxon>
        <taxon>Chytridiomycetes</taxon>
        <taxon>Rhizophydiales</taxon>
        <taxon>Rhizophydiales incertae sedis</taxon>
        <taxon>Batrachochytrium</taxon>
    </lineage>
</organism>
<dbReference type="InterPro" id="IPR002073">
    <property type="entry name" value="PDEase_catalytic_dom"/>
</dbReference>
<feature type="compositionally biased region" description="Basic residues" evidence="3">
    <location>
        <begin position="633"/>
        <end position="642"/>
    </location>
</feature>
<protein>
    <recommendedName>
        <fullName evidence="4">PDEase domain-containing protein</fullName>
    </recommendedName>
</protein>
<evidence type="ECO:0000313" key="6">
    <source>
        <dbReference type="Proteomes" id="UP001648503"/>
    </source>
</evidence>
<dbReference type="InterPro" id="IPR023088">
    <property type="entry name" value="PDEase"/>
</dbReference>
<feature type="compositionally biased region" description="Polar residues" evidence="3">
    <location>
        <begin position="605"/>
        <end position="615"/>
    </location>
</feature>
<feature type="region of interest" description="Disordered" evidence="3">
    <location>
        <begin position="599"/>
        <end position="642"/>
    </location>
</feature>
<keyword evidence="6" id="KW-1185">Reference proteome</keyword>
<keyword evidence="2" id="KW-0378">Hydrolase</keyword>
<comment type="caution">
    <text evidence="5">The sequence shown here is derived from an EMBL/GenBank/DDBJ whole genome shotgun (WGS) entry which is preliminary data.</text>
</comment>
<feature type="region of interest" description="Disordered" evidence="3">
    <location>
        <begin position="524"/>
        <end position="554"/>
    </location>
</feature>
<reference evidence="5 6" key="1">
    <citation type="submission" date="2021-02" db="EMBL/GenBank/DDBJ databases">
        <title>Variation within the Batrachochytrium salamandrivorans European outbreak.</title>
        <authorList>
            <person name="Kelly M."/>
            <person name="Pasmans F."/>
            <person name="Shea T.P."/>
            <person name="Munoz J.F."/>
            <person name="Carranza S."/>
            <person name="Cuomo C.A."/>
            <person name="Martel A."/>
        </authorList>
    </citation>
    <scope>NUCLEOTIDE SEQUENCE [LARGE SCALE GENOMIC DNA]</scope>
    <source>
        <strain evidence="5 6">AMFP18/2</strain>
    </source>
</reference>